<dbReference type="InterPro" id="IPR013785">
    <property type="entry name" value="Aldolase_TIM"/>
</dbReference>
<dbReference type="Proteomes" id="UP000886758">
    <property type="component" value="Unassembled WGS sequence"/>
</dbReference>
<dbReference type="NCBIfam" id="NF009239">
    <property type="entry name" value="PRK12595.1"/>
    <property type="match status" value="1"/>
</dbReference>
<protein>
    <submittedName>
        <fullName evidence="4">3-deoxy-7-phosphoheptulonate synthase</fullName>
        <ecNumber evidence="4">2.5.1.54</ecNumber>
    </submittedName>
</protein>
<evidence type="ECO:0000259" key="2">
    <source>
        <dbReference type="Pfam" id="PF00793"/>
    </source>
</evidence>
<proteinExistence type="predicted"/>
<keyword evidence="1 4" id="KW-0808">Transferase</keyword>
<dbReference type="AlphaFoldDB" id="A0A9D1GRV1"/>
<evidence type="ECO:0000256" key="1">
    <source>
        <dbReference type="ARBA" id="ARBA00022679"/>
    </source>
</evidence>
<evidence type="ECO:0000313" key="4">
    <source>
        <dbReference type="EMBL" id="HIT49601.1"/>
    </source>
</evidence>
<dbReference type="InterPro" id="IPR041071">
    <property type="entry name" value="DAHP_snth_FXD"/>
</dbReference>
<sequence length="338" mass="37018">MIIRLKPTITETEYERLIHYFTEKGFAVKDISGTTFQVVGIIGDTSKLQDGDVVALDGVDEITRIQVPYKKASNLFHPLPTQIKVGSLVIGGGHFTVMAGPCSVESRDQIIGVAKAVQKSGAHILRGGAFKPRTSPYAFQGLELEGLDLLLEAKKATGLPIITEIPSEELLDRFVREVDIIQVGARNMQNFHLLKALGKIRKPVLLKRGMAATIEEWLMAAEYILAGGNDQVILCERGIRTFEKYTRNTLDLSAVLAVKELSHLPVVVDPSHATGRWQMVEDLSKAALAVGADGIIVEVHNNPACALCDGAQSLRPDRFDQMMDQLKKIAPIIGKKMD</sequence>
<dbReference type="EMBL" id="DVLF01000037">
    <property type="protein sequence ID" value="HIT49601.1"/>
    <property type="molecule type" value="Genomic_DNA"/>
</dbReference>
<dbReference type="GO" id="GO:0003849">
    <property type="term" value="F:3-deoxy-7-phosphoheptulonate synthase activity"/>
    <property type="evidence" value="ECO:0007669"/>
    <property type="project" value="UniProtKB-EC"/>
</dbReference>
<gene>
    <name evidence="4" type="primary">aroF</name>
    <name evidence="4" type="ORF">IAD46_01105</name>
</gene>
<evidence type="ECO:0000313" key="5">
    <source>
        <dbReference type="Proteomes" id="UP000886758"/>
    </source>
</evidence>
<name>A0A9D1GRV1_9MOLU</name>
<feature type="domain" description="DAHP synthase ferredoxin-like" evidence="3">
    <location>
        <begin position="1"/>
        <end position="66"/>
    </location>
</feature>
<feature type="domain" description="DAHP synthetase I/KDSA" evidence="2">
    <location>
        <begin position="87"/>
        <end position="328"/>
    </location>
</feature>
<dbReference type="InterPro" id="IPR006268">
    <property type="entry name" value="DAHP_syn_2"/>
</dbReference>
<accession>A0A9D1GRV1</accession>
<reference evidence="4" key="2">
    <citation type="journal article" date="2021" name="PeerJ">
        <title>Extensive microbial diversity within the chicken gut microbiome revealed by metagenomics and culture.</title>
        <authorList>
            <person name="Gilroy R."/>
            <person name="Ravi A."/>
            <person name="Getino M."/>
            <person name="Pursley I."/>
            <person name="Horton D.L."/>
            <person name="Alikhan N.F."/>
            <person name="Baker D."/>
            <person name="Gharbi K."/>
            <person name="Hall N."/>
            <person name="Watson M."/>
            <person name="Adriaenssens E.M."/>
            <person name="Foster-Nyarko E."/>
            <person name="Jarju S."/>
            <person name="Secka A."/>
            <person name="Antonio M."/>
            <person name="Oren A."/>
            <person name="Chaudhuri R.R."/>
            <person name="La Ragione R."/>
            <person name="Hildebrand F."/>
            <person name="Pallen M.J."/>
        </authorList>
    </citation>
    <scope>NUCLEOTIDE SEQUENCE</scope>
    <source>
        <strain evidence="4">ChiW17-6978</strain>
    </source>
</reference>
<dbReference type="PANTHER" id="PTHR43018:SF3">
    <property type="entry name" value="CARBOXYSOME FORMATION PROTEIN"/>
    <property type="match status" value="1"/>
</dbReference>
<dbReference type="NCBIfam" id="TIGR01361">
    <property type="entry name" value="DAHP_synth_Bsub"/>
    <property type="match status" value="1"/>
</dbReference>
<dbReference type="EC" id="2.5.1.54" evidence="4"/>
<dbReference type="PANTHER" id="PTHR43018">
    <property type="entry name" value="PHOSPHO-2-DEHYDRO-3-DEOXYHEPTONATE ALDOLASE"/>
    <property type="match status" value="1"/>
</dbReference>
<organism evidence="4 5">
    <name type="scientific">Candidatus Pelethenecus faecipullorum</name>
    <dbReference type="NCBI Taxonomy" id="2840900"/>
    <lineage>
        <taxon>Bacteria</taxon>
        <taxon>Bacillati</taxon>
        <taxon>Mycoplasmatota</taxon>
        <taxon>Mollicutes</taxon>
        <taxon>Candidatus Pelethenecus</taxon>
    </lineage>
</organism>
<dbReference type="NCBIfam" id="NF006421">
    <property type="entry name" value="PRK08673.1"/>
    <property type="match status" value="1"/>
</dbReference>
<reference evidence="4" key="1">
    <citation type="submission" date="2020-10" db="EMBL/GenBank/DDBJ databases">
        <authorList>
            <person name="Gilroy R."/>
        </authorList>
    </citation>
    <scope>NUCLEOTIDE SEQUENCE</scope>
    <source>
        <strain evidence="4">ChiW17-6978</strain>
    </source>
</reference>
<dbReference type="InterPro" id="IPR052899">
    <property type="entry name" value="Class-I_DAHP_synthase"/>
</dbReference>
<dbReference type="GO" id="GO:0009073">
    <property type="term" value="P:aromatic amino acid family biosynthetic process"/>
    <property type="evidence" value="ECO:0007669"/>
    <property type="project" value="InterPro"/>
</dbReference>
<dbReference type="Pfam" id="PF18152">
    <property type="entry name" value="DAHP_snth_FXD"/>
    <property type="match status" value="1"/>
</dbReference>
<evidence type="ECO:0000259" key="3">
    <source>
        <dbReference type="Pfam" id="PF18152"/>
    </source>
</evidence>
<dbReference type="InterPro" id="IPR006218">
    <property type="entry name" value="DAHP1/KDSA"/>
</dbReference>
<dbReference type="Pfam" id="PF00793">
    <property type="entry name" value="DAHP_synth_1"/>
    <property type="match status" value="1"/>
</dbReference>
<dbReference type="SUPFAM" id="SSF51569">
    <property type="entry name" value="Aldolase"/>
    <property type="match status" value="1"/>
</dbReference>
<dbReference type="GO" id="GO:0016832">
    <property type="term" value="F:aldehyde-lyase activity"/>
    <property type="evidence" value="ECO:0007669"/>
    <property type="project" value="InterPro"/>
</dbReference>
<dbReference type="Gene3D" id="3.30.70.1140">
    <property type="entry name" value="Phospho-2-dehydro-3-deoxyheptonate aldolase, domain 1"/>
    <property type="match status" value="1"/>
</dbReference>
<dbReference type="Gene3D" id="3.20.20.70">
    <property type="entry name" value="Aldolase class I"/>
    <property type="match status" value="1"/>
</dbReference>
<comment type="caution">
    <text evidence="4">The sequence shown here is derived from an EMBL/GenBank/DDBJ whole genome shotgun (WGS) entry which is preliminary data.</text>
</comment>